<evidence type="ECO:0000256" key="4">
    <source>
        <dbReference type="ARBA" id="ARBA00022475"/>
    </source>
</evidence>
<evidence type="ECO:0000256" key="1">
    <source>
        <dbReference type="ARBA" id="ARBA00004651"/>
    </source>
</evidence>
<evidence type="ECO:0000256" key="6">
    <source>
        <dbReference type="ARBA" id="ARBA00022989"/>
    </source>
</evidence>
<feature type="region of interest" description="Disordered" evidence="8">
    <location>
        <begin position="147"/>
        <end position="168"/>
    </location>
</feature>
<dbReference type="Pfam" id="PF03547">
    <property type="entry name" value="Mem_trans"/>
    <property type="match status" value="1"/>
</dbReference>
<feature type="transmembrane region" description="Helical" evidence="9">
    <location>
        <begin position="64"/>
        <end position="87"/>
    </location>
</feature>
<name>W6QWE7_ECTO5</name>
<dbReference type="Proteomes" id="UP000032841">
    <property type="component" value="Chromosome"/>
</dbReference>
<dbReference type="GO" id="GO:0005886">
    <property type="term" value="C:plasma membrane"/>
    <property type="evidence" value="ECO:0007669"/>
    <property type="project" value="UniProtKB-SubCell"/>
</dbReference>
<dbReference type="HOGENOM" id="CLU_1585096_0_0_6"/>
<feature type="transmembrane region" description="Helical" evidence="9">
    <location>
        <begin position="107"/>
        <end position="132"/>
    </location>
</feature>
<protein>
    <submittedName>
        <fullName evidence="10">Membrane protein</fullName>
    </submittedName>
</protein>
<gene>
    <name evidence="10" type="ORF">BN5_2241</name>
</gene>
<keyword evidence="5 9" id="KW-0812">Transmembrane</keyword>
<dbReference type="PANTHER" id="PTHR36838:SF1">
    <property type="entry name" value="SLR1864 PROTEIN"/>
    <property type="match status" value="1"/>
</dbReference>
<evidence type="ECO:0000313" key="11">
    <source>
        <dbReference type="Proteomes" id="UP000032841"/>
    </source>
</evidence>
<dbReference type="PANTHER" id="PTHR36838">
    <property type="entry name" value="AUXIN EFFLUX CARRIER FAMILY PROTEIN"/>
    <property type="match status" value="1"/>
</dbReference>
<accession>W6QWE7</accession>
<dbReference type="Gene3D" id="1.20.1530.20">
    <property type="match status" value="1"/>
</dbReference>
<dbReference type="GO" id="GO:0055085">
    <property type="term" value="P:transmembrane transport"/>
    <property type="evidence" value="ECO:0007669"/>
    <property type="project" value="InterPro"/>
</dbReference>
<evidence type="ECO:0000256" key="3">
    <source>
        <dbReference type="ARBA" id="ARBA00022448"/>
    </source>
</evidence>
<keyword evidence="6 9" id="KW-1133">Transmembrane helix</keyword>
<feature type="transmembrane region" description="Helical" evidence="9">
    <location>
        <begin position="33"/>
        <end position="52"/>
    </location>
</feature>
<evidence type="ECO:0000256" key="8">
    <source>
        <dbReference type="SAM" id="MobiDB-lite"/>
    </source>
</evidence>
<proteinExistence type="inferred from homology"/>
<dbReference type="InterPro" id="IPR004776">
    <property type="entry name" value="Mem_transp_PIN-like"/>
</dbReference>
<keyword evidence="3" id="KW-0813">Transport</keyword>
<evidence type="ECO:0000313" key="10">
    <source>
        <dbReference type="EMBL" id="CDM40812.1"/>
    </source>
</evidence>
<evidence type="ECO:0000256" key="5">
    <source>
        <dbReference type="ARBA" id="ARBA00022692"/>
    </source>
</evidence>
<keyword evidence="4" id="KW-1003">Cell membrane</keyword>
<evidence type="ECO:0000256" key="7">
    <source>
        <dbReference type="ARBA" id="ARBA00023136"/>
    </source>
</evidence>
<organism evidence="10 11">
    <name type="scientific">Ectopseudomonas oleovorans (strain CECT 5344)</name>
    <name type="common">Pseudomonas pseudoalcaligenes</name>
    <dbReference type="NCBI Taxonomy" id="1182590"/>
    <lineage>
        <taxon>Bacteria</taxon>
        <taxon>Pseudomonadati</taxon>
        <taxon>Pseudomonadota</taxon>
        <taxon>Gammaproteobacteria</taxon>
        <taxon>Pseudomonadales</taxon>
        <taxon>Pseudomonadaceae</taxon>
        <taxon>Ectopseudomonas</taxon>
    </lineage>
</organism>
<keyword evidence="7 9" id="KW-0472">Membrane</keyword>
<evidence type="ECO:0000256" key="2">
    <source>
        <dbReference type="ARBA" id="ARBA00010145"/>
    </source>
</evidence>
<dbReference type="EMBL" id="HG916826">
    <property type="protein sequence ID" value="CDM40812.1"/>
    <property type="molecule type" value="Genomic_DNA"/>
</dbReference>
<evidence type="ECO:0000256" key="9">
    <source>
        <dbReference type="SAM" id="Phobius"/>
    </source>
</evidence>
<dbReference type="InterPro" id="IPR038770">
    <property type="entry name" value="Na+/solute_symporter_sf"/>
</dbReference>
<sequence>MLAELFAVLAPVLIAAGIGYGWVRSGHQYPTDFIARLVLNVGTPCLVLSTLSRAELDVGAFSQMALACVLVTSCMGLAGWLLSRLFGLDWKVLVPAYLFPNSGNMGLPMALFAFGEPGIGSGIFPGVVGGAFQYRHAALRGRGFSQGTVAQPDHDQPSAGDASAVSRC</sequence>
<dbReference type="KEGG" id="ppse:BN5_2241"/>
<comment type="subcellular location">
    <subcellularLocation>
        <location evidence="1">Cell membrane</location>
        <topology evidence="1">Multi-pass membrane protein</topology>
    </subcellularLocation>
</comment>
<reference evidence="10 11" key="1">
    <citation type="submission" date="2013-11" db="EMBL/GenBank/DDBJ databases">
        <title>Complete genome sequence of the cyanide-degrading bacterium Pseudomonas pseudoalcaligenes CECT 5344.</title>
        <authorList>
            <person name="Wibberg D."/>
            <person name="Puehler A."/>
            <person name="Schlueter A."/>
        </authorList>
    </citation>
    <scope>NUCLEOTIDE SEQUENCE [LARGE SCALE GENOMIC DNA]</scope>
    <source>
        <strain evidence="11">CECT 5344</strain>
    </source>
</reference>
<dbReference type="AlphaFoldDB" id="W6QWE7"/>
<comment type="similarity">
    <text evidence="2">Belongs to the auxin efflux carrier (TC 2.A.69) family.</text>
</comment>